<evidence type="ECO:0000259" key="1">
    <source>
        <dbReference type="Pfam" id="PF00534"/>
    </source>
</evidence>
<reference evidence="2 3" key="1">
    <citation type="submission" date="2019-07" db="EMBL/GenBank/DDBJ databases">
        <title>Complete genome of Crassaminicella thermophila SY095.</title>
        <authorList>
            <person name="Li X."/>
        </authorList>
    </citation>
    <scope>NUCLEOTIDE SEQUENCE [LARGE SCALE GENOMIC DNA]</scope>
    <source>
        <strain evidence="2 3">SY095</strain>
    </source>
</reference>
<dbReference type="KEGG" id="crs:FQB35_13460"/>
<gene>
    <name evidence="2" type="ORF">FQB35_13460</name>
</gene>
<dbReference type="PANTHER" id="PTHR12526">
    <property type="entry name" value="GLYCOSYLTRANSFERASE"/>
    <property type="match status" value="1"/>
</dbReference>
<dbReference type="Gene3D" id="3.40.50.2000">
    <property type="entry name" value="Glycogen Phosphorylase B"/>
    <property type="match status" value="2"/>
</dbReference>
<dbReference type="EMBL" id="CP042243">
    <property type="protein sequence ID" value="QEK13196.1"/>
    <property type="molecule type" value="Genomic_DNA"/>
</dbReference>
<dbReference type="PANTHER" id="PTHR12526:SF630">
    <property type="entry name" value="GLYCOSYLTRANSFERASE"/>
    <property type="match status" value="1"/>
</dbReference>
<dbReference type="Pfam" id="PF00534">
    <property type="entry name" value="Glycos_transf_1"/>
    <property type="match status" value="1"/>
</dbReference>
<sequence length="343" mass="39561">MMKKVVIAGALPPPIGGVTIHTKRLISLLDEIEVDNTFINLRPRKNSGRFSFKLYIRNFLYCVKLSRKNILHYQLNNWIEVAILSLLSKLVDGCVLSTIHSFRPEEFSLIQRLFFNIGKKFIDVFVAPSEMIRVKLIQYKVIDSKIIVLNTYLPPSEIELNEKVPDELMKFINNSKKIVVANAYKLYLDHSNTDIYGLDMCIEACARIPDISFIFCVPIIEDKVYFEKCLEMIKTYNIENRFLIYNKNISLVSLFKYADVFVRPTSTDSFGISVAEAISCGVPSIASDVCERAEGTILFKARNIDEFLEKIKSQKDYSNKNNNNYEKEKYISKYIDLYNTIAK</sequence>
<name>A0A5C0SHI8_CRATE</name>
<feature type="domain" description="Glycosyl transferase family 1" evidence="1">
    <location>
        <begin position="196"/>
        <end position="314"/>
    </location>
</feature>
<dbReference type="Proteomes" id="UP000324646">
    <property type="component" value="Chromosome"/>
</dbReference>
<dbReference type="OrthoDB" id="179766at2"/>
<dbReference type="AlphaFoldDB" id="A0A5C0SHI8"/>
<proteinExistence type="predicted"/>
<dbReference type="RefSeq" id="WP_148810368.1">
    <property type="nucleotide sequence ID" value="NZ_CP042243.1"/>
</dbReference>
<accession>A0A5C0SHI8</accession>
<keyword evidence="2" id="KW-0808">Transferase</keyword>
<keyword evidence="3" id="KW-1185">Reference proteome</keyword>
<protein>
    <submittedName>
        <fullName evidence="2">Glycosyltransferase family 4 protein</fullName>
    </submittedName>
</protein>
<evidence type="ECO:0000313" key="2">
    <source>
        <dbReference type="EMBL" id="QEK13196.1"/>
    </source>
</evidence>
<evidence type="ECO:0000313" key="3">
    <source>
        <dbReference type="Proteomes" id="UP000324646"/>
    </source>
</evidence>
<dbReference type="GO" id="GO:0016757">
    <property type="term" value="F:glycosyltransferase activity"/>
    <property type="evidence" value="ECO:0007669"/>
    <property type="project" value="InterPro"/>
</dbReference>
<dbReference type="SUPFAM" id="SSF53756">
    <property type="entry name" value="UDP-Glycosyltransferase/glycogen phosphorylase"/>
    <property type="match status" value="1"/>
</dbReference>
<organism evidence="2 3">
    <name type="scientific">Crassaminicella thermophila</name>
    <dbReference type="NCBI Taxonomy" id="2599308"/>
    <lineage>
        <taxon>Bacteria</taxon>
        <taxon>Bacillati</taxon>
        <taxon>Bacillota</taxon>
        <taxon>Clostridia</taxon>
        <taxon>Eubacteriales</taxon>
        <taxon>Clostridiaceae</taxon>
        <taxon>Crassaminicella</taxon>
    </lineage>
</organism>
<dbReference type="InterPro" id="IPR001296">
    <property type="entry name" value="Glyco_trans_1"/>
</dbReference>
<dbReference type="CDD" id="cd03801">
    <property type="entry name" value="GT4_PimA-like"/>
    <property type="match status" value="1"/>
</dbReference>